<accession>A0A1M4TDN5</accession>
<organism evidence="2 3">
    <name type="scientific">Seinonella peptonophila</name>
    <dbReference type="NCBI Taxonomy" id="112248"/>
    <lineage>
        <taxon>Bacteria</taxon>
        <taxon>Bacillati</taxon>
        <taxon>Bacillota</taxon>
        <taxon>Bacilli</taxon>
        <taxon>Bacillales</taxon>
        <taxon>Thermoactinomycetaceae</taxon>
        <taxon>Seinonella</taxon>
    </lineage>
</organism>
<name>A0A1M4TDN5_9BACL</name>
<evidence type="ECO:0008006" key="4">
    <source>
        <dbReference type="Google" id="ProtNLM"/>
    </source>
</evidence>
<protein>
    <recommendedName>
        <fullName evidence="4">Glycine zipper</fullName>
    </recommendedName>
</protein>
<keyword evidence="3" id="KW-1185">Reference proteome</keyword>
<proteinExistence type="predicted"/>
<dbReference type="Proteomes" id="UP000184476">
    <property type="component" value="Unassembled WGS sequence"/>
</dbReference>
<keyword evidence="1" id="KW-0472">Membrane</keyword>
<feature type="transmembrane region" description="Helical" evidence="1">
    <location>
        <begin position="24"/>
        <end position="47"/>
    </location>
</feature>
<evidence type="ECO:0000313" key="2">
    <source>
        <dbReference type="EMBL" id="SHE42571.1"/>
    </source>
</evidence>
<keyword evidence="1" id="KW-1133">Transmembrane helix</keyword>
<sequence length="51" mass="5021">MLVGMGSIGSVVGMYCVDFTTMNGAITGGVIGAIIGGSIGAFIGFFVGRDC</sequence>
<dbReference type="AlphaFoldDB" id="A0A1M4TDN5"/>
<gene>
    <name evidence="2" type="ORF">SAMN05444392_101423</name>
</gene>
<evidence type="ECO:0000256" key="1">
    <source>
        <dbReference type="SAM" id="Phobius"/>
    </source>
</evidence>
<keyword evidence="1" id="KW-0812">Transmembrane</keyword>
<dbReference type="EMBL" id="FQVL01000001">
    <property type="protein sequence ID" value="SHE42571.1"/>
    <property type="molecule type" value="Genomic_DNA"/>
</dbReference>
<evidence type="ECO:0000313" key="3">
    <source>
        <dbReference type="Proteomes" id="UP000184476"/>
    </source>
</evidence>
<reference evidence="2 3" key="1">
    <citation type="submission" date="2016-11" db="EMBL/GenBank/DDBJ databases">
        <authorList>
            <person name="Jaros S."/>
            <person name="Januszkiewicz K."/>
            <person name="Wedrychowicz H."/>
        </authorList>
    </citation>
    <scope>NUCLEOTIDE SEQUENCE [LARGE SCALE GENOMIC DNA]</scope>
    <source>
        <strain evidence="2 3">DSM 44666</strain>
    </source>
</reference>